<dbReference type="Proteomes" id="UP000565286">
    <property type="component" value="Unassembled WGS sequence"/>
</dbReference>
<name>A0A7W6CDR6_9HYPH</name>
<organism evidence="1 2">
    <name type="scientific">Rhizobium skierniewicense</name>
    <dbReference type="NCBI Taxonomy" id="984260"/>
    <lineage>
        <taxon>Bacteria</taxon>
        <taxon>Pseudomonadati</taxon>
        <taxon>Pseudomonadota</taxon>
        <taxon>Alphaproteobacteria</taxon>
        <taxon>Hyphomicrobiales</taxon>
        <taxon>Rhizobiaceae</taxon>
        <taxon>Rhizobium/Agrobacterium group</taxon>
        <taxon>Rhizobium</taxon>
    </lineage>
</organism>
<protein>
    <submittedName>
        <fullName evidence="1">Uncharacterized protein YjiS (DUF1127 family)</fullName>
    </submittedName>
</protein>
<reference evidence="1 2" key="1">
    <citation type="submission" date="2020-08" db="EMBL/GenBank/DDBJ databases">
        <title>Genomic Encyclopedia of Type Strains, Phase IV (KMG-IV): sequencing the most valuable type-strain genomes for metagenomic binning, comparative biology and taxonomic classification.</title>
        <authorList>
            <person name="Goeker M."/>
        </authorList>
    </citation>
    <scope>NUCLEOTIDE SEQUENCE [LARGE SCALE GENOMIC DNA]</scope>
    <source>
        <strain evidence="1 2">DSM 26438</strain>
    </source>
</reference>
<sequence length="71" mass="8192">MTMIVHQSPGPARGRLLTQRLLSRISERVLALQTAWRRKQNLRALEALPTDTLKDIGWPTTDTTKTRIVRR</sequence>
<dbReference type="EMBL" id="JACIDV010000011">
    <property type="protein sequence ID" value="MBB3947579.1"/>
    <property type="molecule type" value="Genomic_DNA"/>
</dbReference>
<accession>A0A7W6CDR6</accession>
<gene>
    <name evidence="1" type="ORF">GGQ73_003547</name>
</gene>
<dbReference type="RefSeq" id="WP_183897274.1">
    <property type="nucleotide sequence ID" value="NZ_JACIDV010000011.1"/>
</dbReference>
<proteinExistence type="predicted"/>
<dbReference type="AlphaFoldDB" id="A0A7W6CDR6"/>
<comment type="caution">
    <text evidence="1">The sequence shown here is derived from an EMBL/GenBank/DDBJ whole genome shotgun (WGS) entry which is preliminary data.</text>
</comment>
<evidence type="ECO:0000313" key="2">
    <source>
        <dbReference type="Proteomes" id="UP000565286"/>
    </source>
</evidence>
<keyword evidence="2" id="KW-1185">Reference proteome</keyword>
<evidence type="ECO:0000313" key="1">
    <source>
        <dbReference type="EMBL" id="MBB3947579.1"/>
    </source>
</evidence>